<dbReference type="InterPro" id="IPR018247">
    <property type="entry name" value="EF_Hand_1_Ca_BS"/>
</dbReference>
<dbReference type="InterPro" id="IPR050314">
    <property type="entry name" value="Glycosyl_Hydrlase_18"/>
</dbReference>
<name>A0A518KA91_9BACT</name>
<sequence precursor="true">MRRLSMKVRAIALLAATIAGSDAAALDLIGYLPYYRINSDYLNHVLPGQLSMLDEVRYFGLSVDSDGKIVSLSGSMQTHKDNIAAIQGVIASLPVASRPRLDITIGAAGEDATFTSVAASESKRSVLAQNISTLLNETGADAVDIDWEHPDAGVQRNTQYPALLKRIKQEIGADRRVYATVAPSVVISNSVFSDENAIDGVSLMTYDLGWWSNDPTNSNNGEHSLQEYVDDTFEAWSESPGSPNDRPWVFGTWGNGSPANQLGVAIPIYGRSIANQTAYTYSELVTGGATTDGEYYQYSGQQVWSPSPGLAAQRVEHALDQGLQHLIFWEIGQDLPATNSNSLLRVAYETREALAGLPGDFNSDGKVDSADYTVWRDGLGANYTQEDYETWAENYGASANSSNAKATPEPVSAGMAFFAALVGFLRQRRP</sequence>
<dbReference type="RefSeq" id="WP_145113361.1">
    <property type="nucleotide sequence ID" value="NZ_CP036349.1"/>
</dbReference>
<keyword evidence="5" id="KW-0378">Hydrolase</keyword>
<dbReference type="InterPro" id="IPR001223">
    <property type="entry name" value="Glyco_hydro18_cat"/>
</dbReference>
<dbReference type="SMART" id="SM00636">
    <property type="entry name" value="Glyco_18"/>
    <property type="match status" value="1"/>
</dbReference>
<dbReference type="KEGG" id="bmei:Spa11_29220"/>
<evidence type="ECO:0000313" key="6">
    <source>
        <dbReference type="Proteomes" id="UP000316426"/>
    </source>
</evidence>
<dbReference type="PANTHER" id="PTHR11177">
    <property type="entry name" value="CHITINASE"/>
    <property type="match status" value="1"/>
</dbReference>
<reference evidence="5 6" key="1">
    <citation type="submission" date="2019-02" db="EMBL/GenBank/DDBJ databases">
        <title>Deep-cultivation of Planctomycetes and their phenomic and genomic characterization uncovers novel biology.</title>
        <authorList>
            <person name="Wiegand S."/>
            <person name="Jogler M."/>
            <person name="Boedeker C."/>
            <person name="Pinto D."/>
            <person name="Vollmers J."/>
            <person name="Rivas-Marin E."/>
            <person name="Kohn T."/>
            <person name="Peeters S.H."/>
            <person name="Heuer A."/>
            <person name="Rast P."/>
            <person name="Oberbeckmann S."/>
            <person name="Bunk B."/>
            <person name="Jeske O."/>
            <person name="Meyerdierks A."/>
            <person name="Storesund J.E."/>
            <person name="Kallscheuer N."/>
            <person name="Luecker S."/>
            <person name="Lage O.M."/>
            <person name="Pohl T."/>
            <person name="Merkel B.J."/>
            <person name="Hornburger P."/>
            <person name="Mueller R.-W."/>
            <person name="Bruemmer F."/>
            <person name="Labrenz M."/>
            <person name="Spormann A.M."/>
            <person name="Op den Camp H."/>
            <person name="Overmann J."/>
            <person name="Amann R."/>
            <person name="Jetten M.S.M."/>
            <person name="Mascher T."/>
            <person name="Medema M.H."/>
            <person name="Devos D.P."/>
            <person name="Kaster A.-K."/>
            <person name="Ovreas L."/>
            <person name="Rohde M."/>
            <person name="Galperin M.Y."/>
            <person name="Jogler C."/>
        </authorList>
    </citation>
    <scope>NUCLEOTIDE SEQUENCE [LARGE SCALE GENOMIC DNA]</scope>
    <source>
        <strain evidence="5 6">Spa11</strain>
    </source>
</reference>
<dbReference type="GO" id="GO:0005975">
    <property type="term" value="P:carbohydrate metabolic process"/>
    <property type="evidence" value="ECO:0007669"/>
    <property type="project" value="InterPro"/>
</dbReference>
<feature type="chain" id="PRO_5022006822" description="chitinase" evidence="3">
    <location>
        <begin position="25"/>
        <end position="430"/>
    </location>
</feature>
<dbReference type="PROSITE" id="PS51910">
    <property type="entry name" value="GH18_2"/>
    <property type="match status" value="1"/>
</dbReference>
<dbReference type="InterPro" id="IPR017853">
    <property type="entry name" value="GH"/>
</dbReference>
<protein>
    <recommendedName>
        <fullName evidence="2">chitinase</fullName>
        <ecNumber evidence="2">3.2.1.14</ecNumber>
    </recommendedName>
</protein>
<feature type="domain" description="GH18" evidence="4">
    <location>
        <begin position="26"/>
        <end position="346"/>
    </location>
</feature>
<keyword evidence="3" id="KW-0732">Signal</keyword>
<accession>A0A518KA91</accession>
<dbReference type="SUPFAM" id="SSF51445">
    <property type="entry name" value="(Trans)glycosidases"/>
    <property type="match status" value="1"/>
</dbReference>
<dbReference type="PROSITE" id="PS00018">
    <property type="entry name" value="EF_HAND_1"/>
    <property type="match status" value="1"/>
</dbReference>
<dbReference type="AlphaFoldDB" id="A0A518KA91"/>
<evidence type="ECO:0000313" key="5">
    <source>
        <dbReference type="EMBL" id="QDV74714.1"/>
    </source>
</evidence>
<evidence type="ECO:0000256" key="1">
    <source>
        <dbReference type="ARBA" id="ARBA00000822"/>
    </source>
</evidence>
<dbReference type="PANTHER" id="PTHR11177:SF317">
    <property type="entry name" value="CHITINASE 12-RELATED"/>
    <property type="match status" value="1"/>
</dbReference>
<dbReference type="GO" id="GO:0008061">
    <property type="term" value="F:chitin binding"/>
    <property type="evidence" value="ECO:0007669"/>
    <property type="project" value="InterPro"/>
</dbReference>
<dbReference type="InterPro" id="IPR011583">
    <property type="entry name" value="Chitinase_II/V-like_cat"/>
</dbReference>
<evidence type="ECO:0000259" key="4">
    <source>
        <dbReference type="PROSITE" id="PS51910"/>
    </source>
</evidence>
<keyword evidence="6" id="KW-1185">Reference proteome</keyword>
<dbReference type="Pfam" id="PF00704">
    <property type="entry name" value="Glyco_hydro_18"/>
    <property type="match status" value="1"/>
</dbReference>
<dbReference type="EC" id="3.2.1.14" evidence="2"/>
<dbReference type="Proteomes" id="UP000316426">
    <property type="component" value="Chromosome"/>
</dbReference>
<comment type="catalytic activity">
    <reaction evidence="1">
        <text>Random endo-hydrolysis of N-acetyl-beta-D-glucosaminide (1-&gt;4)-beta-linkages in chitin and chitodextrins.</text>
        <dbReference type="EC" id="3.2.1.14"/>
    </reaction>
</comment>
<gene>
    <name evidence="5" type="ORF">Spa11_29220</name>
</gene>
<organism evidence="5 6">
    <name type="scientific">Botrimarina mediterranea</name>
    <dbReference type="NCBI Taxonomy" id="2528022"/>
    <lineage>
        <taxon>Bacteria</taxon>
        <taxon>Pseudomonadati</taxon>
        <taxon>Planctomycetota</taxon>
        <taxon>Planctomycetia</taxon>
        <taxon>Pirellulales</taxon>
        <taxon>Lacipirellulaceae</taxon>
        <taxon>Botrimarina</taxon>
    </lineage>
</organism>
<dbReference type="EMBL" id="CP036349">
    <property type="protein sequence ID" value="QDV74714.1"/>
    <property type="molecule type" value="Genomic_DNA"/>
</dbReference>
<proteinExistence type="predicted"/>
<evidence type="ECO:0000256" key="2">
    <source>
        <dbReference type="ARBA" id="ARBA00012729"/>
    </source>
</evidence>
<feature type="signal peptide" evidence="3">
    <location>
        <begin position="1"/>
        <end position="24"/>
    </location>
</feature>
<dbReference type="Gene3D" id="3.20.20.80">
    <property type="entry name" value="Glycosidases"/>
    <property type="match status" value="1"/>
</dbReference>
<evidence type="ECO:0000256" key="3">
    <source>
        <dbReference type="SAM" id="SignalP"/>
    </source>
</evidence>
<dbReference type="GO" id="GO:0008843">
    <property type="term" value="F:endochitinase activity"/>
    <property type="evidence" value="ECO:0007669"/>
    <property type="project" value="UniProtKB-EC"/>
</dbReference>